<proteinExistence type="predicted"/>
<gene>
    <name evidence="1" type="ORF">BECKLFY1418A_GA0070994_106421</name>
</gene>
<sequence length="72" mass="8564">MSRLEIRIWIQVDVLTNLWNFVSGVNHRYEARTINFSAQAVRFQPWSRTAFSISKVGFRMWIFWPDDSLLSA</sequence>
<organism evidence="1">
    <name type="scientific">Candidatus Kentrum sp. LFY</name>
    <dbReference type="NCBI Taxonomy" id="2126342"/>
    <lineage>
        <taxon>Bacteria</taxon>
        <taxon>Pseudomonadati</taxon>
        <taxon>Pseudomonadota</taxon>
        <taxon>Gammaproteobacteria</taxon>
        <taxon>Candidatus Kentrum</taxon>
    </lineage>
</organism>
<name>A0A450UWL3_9GAMM</name>
<dbReference type="EMBL" id="CAADFH010000064">
    <property type="protein sequence ID" value="VFJ96913.1"/>
    <property type="molecule type" value="Genomic_DNA"/>
</dbReference>
<protein>
    <submittedName>
        <fullName evidence="1">Uncharacterized protein</fullName>
    </submittedName>
</protein>
<dbReference type="AlphaFoldDB" id="A0A450UWL3"/>
<evidence type="ECO:0000313" key="1">
    <source>
        <dbReference type="EMBL" id="VFJ96913.1"/>
    </source>
</evidence>
<reference evidence="1" key="1">
    <citation type="submission" date="2019-02" db="EMBL/GenBank/DDBJ databases">
        <authorList>
            <person name="Gruber-Vodicka R. H."/>
            <person name="Seah K. B. B."/>
        </authorList>
    </citation>
    <scope>NUCLEOTIDE SEQUENCE</scope>
    <source>
        <strain evidence="1">BECK_M6</strain>
    </source>
</reference>
<accession>A0A450UWL3</accession>